<evidence type="ECO:0000256" key="1">
    <source>
        <dbReference type="SAM" id="MobiDB-lite"/>
    </source>
</evidence>
<accession>G7IE23</accession>
<keyword evidence="2 3" id="KW-0812">Transmembrane</keyword>
<organism evidence="3 5">
    <name type="scientific">Medicago truncatula</name>
    <name type="common">Barrel medic</name>
    <name type="synonym">Medicago tribuloides</name>
    <dbReference type="NCBI Taxonomy" id="3880"/>
    <lineage>
        <taxon>Eukaryota</taxon>
        <taxon>Viridiplantae</taxon>
        <taxon>Streptophyta</taxon>
        <taxon>Embryophyta</taxon>
        <taxon>Tracheophyta</taxon>
        <taxon>Spermatophyta</taxon>
        <taxon>Magnoliopsida</taxon>
        <taxon>eudicotyledons</taxon>
        <taxon>Gunneridae</taxon>
        <taxon>Pentapetalae</taxon>
        <taxon>rosids</taxon>
        <taxon>fabids</taxon>
        <taxon>Fabales</taxon>
        <taxon>Fabaceae</taxon>
        <taxon>Papilionoideae</taxon>
        <taxon>50 kb inversion clade</taxon>
        <taxon>NPAAA clade</taxon>
        <taxon>Hologalegina</taxon>
        <taxon>IRL clade</taxon>
        <taxon>Trifolieae</taxon>
        <taxon>Medicago</taxon>
    </lineage>
</organism>
<feature type="region of interest" description="Disordered" evidence="1">
    <location>
        <begin position="47"/>
        <end position="86"/>
    </location>
</feature>
<dbReference type="AlphaFoldDB" id="G7IE23"/>
<reference evidence="3 5" key="1">
    <citation type="journal article" date="2011" name="Nature">
        <title>The Medicago genome provides insight into the evolution of rhizobial symbioses.</title>
        <authorList>
            <person name="Young N.D."/>
            <person name="Debelle F."/>
            <person name="Oldroyd G.E."/>
            <person name="Geurts R."/>
            <person name="Cannon S.B."/>
            <person name="Udvardi M.K."/>
            <person name="Benedito V.A."/>
            <person name="Mayer K.F."/>
            <person name="Gouzy J."/>
            <person name="Schoof H."/>
            <person name="Van de Peer Y."/>
            <person name="Proost S."/>
            <person name="Cook D.R."/>
            <person name="Meyers B.C."/>
            <person name="Spannagl M."/>
            <person name="Cheung F."/>
            <person name="De Mita S."/>
            <person name="Krishnakumar V."/>
            <person name="Gundlach H."/>
            <person name="Zhou S."/>
            <person name="Mudge J."/>
            <person name="Bharti A.K."/>
            <person name="Murray J.D."/>
            <person name="Naoumkina M.A."/>
            <person name="Rosen B."/>
            <person name="Silverstein K.A."/>
            <person name="Tang H."/>
            <person name="Rombauts S."/>
            <person name="Zhao P.X."/>
            <person name="Zhou P."/>
            <person name="Barbe V."/>
            <person name="Bardou P."/>
            <person name="Bechner M."/>
            <person name="Bellec A."/>
            <person name="Berger A."/>
            <person name="Berges H."/>
            <person name="Bidwell S."/>
            <person name="Bisseling T."/>
            <person name="Choisne N."/>
            <person name="Couloux A."/>
            <person name="Denny R."/>
            <person name="Deshpande S."/>
            <person name="Dai X."/>
            <person name="Doyle J.J."/>
            <person name="Dudez A.M."/>
            <person name="Farmer A.D."/>
            <person name="Fouteau S."/>
            <person name="Franken C."/>
            <person name="Gibelin C."/>
            <person name="Gish J."/>
            <person name="Goldstein S."/>
            <person name="Gonzalez A.J."/>
            <person name="Green P.J."/>
            <person name="Hallab A."/>
            <person name="Hartog M."/>
            <person name="Hua A."/>
            <person name="Humphray S.J."/>
            <person name="Jeong D.H."/>
            <person name="Jing Y."/>
            <person name="Jocker A."/>
            <person name="Kenton S.M."/>
            <person name="Kim D.J."/>
            <person name="Klee K."/>
            <person name="Lai H."/>
            <person name="Lang C."/>
            <person name="Lin S."/>
            <person name="Macmil S.L."/>
            <person name="Magdelenat G."/>
            <person name="Matthews L."/>
            <person name="McCorrison J."/>
            <person name="Monaghan E.L."/>
            <person name="Mun J.H."/>
            <person name="Najar F.Z."/>
            <person name="Nicholson C."/>
            <person name="Noirot C."/>
            <person name="O'Bleness M."/>
            <person name="Paule C.R."/>
            <person name="Poulain J."/>
            <person name="Prion F."/>
            <person name="Qin B."/>
            <person name="Qu C."/>
            <person name="Retzel E.F."/>
            <person name="Riddle C."/>
            <person name="Sallet E."/>
            <person name="Samain S."/>
            <person name="Samson N."/>
            <person name="Sanders I."/>
            <person name="Saurat O."/>
            <person name="Scarpelli C."/>
            <person name="Schiex T."/>
            <person name="Segurens B."/>
            <person name="Severin A.J."/>
            <person name="Sherrier D.J."/>
            <person name="Shi R."/>
            <person name="Sims S."/>
            <person name="Singer S.R."/>
            <person name="Sinharoy S."/>
            <person name="Sterck L."/>
            <person name="Viollet A."/>
            <person name="Wang B.B."/>
            <person name="Wang K."/>
            <person name="Wang M."/>
            <person name="Wang X."/>
            <person name="Warfsmann J."/>
            <person name="Weissenbach J."/>
            <person name="White D.D."/>
            <person name="White J.D."/>
            <person name="Wiley G.B."/>
            <person name="Wincker P."/>
            <person name="Xing Y."/>
            <person name="Yang L."/>
            <person name="Yao Z."/>
            <person name="Ying F."/>
            <person name="Zhai J."/>
            <person name="Zhou L."/>
            <person name="Zuber A."/>
            <person name="Denarie J."/>
            <person name="Dixon R.A."/>
            <person name="May G.D."/>
            <person name="Schwartz D.C."/>
            <person name="Rogers J."/>
            <person name="Quetier F."/>
            <person name="Town C.D."/>
            <person name="Roe B.A."/>
        </authorList>
    </citation>
    <scope>NUCLEOTIDE SEQUENCE [LARGE SCALE GENOMIC DNA]</scope>
    <source>
        <strain evidence="3">A17</strain>
        <strain evidence="4 5">cv. Jemalong A17</strain>
    </source>
</reference>
<dbReference type="Proteomes" id="UP000002051">
    <property type="component" value="Unassembled WGS sequence"/>
</dbReference>
<reference evidence="4" key="3">
    <citation type="submission" date="2015-04" db="UniProtKB">
        <authorList>
            <consortium name="EnsemblPlants"/>
        </authorList>
    </citation>
    <scope>IDENTIFICATION</scope>
    <source>
        <strain evidence="4">cv. Jemalong A17</strain>
    </source>
</reference>
<keyword evidence="5" id="KW-1185">Reference proteome</keyword>
<proteinExistence type="predicted"/>
<feature type="transmembrane region" description="Helical" evidence="2">
    <location>
        <begin position="6"/>
        <end position="28"/>
    </location>
</feature>
<dbReference type="EnsemblPlants" id="AES62693">
    <property type="protein sequence ID" value="AES62693"/>
    <property type="gene ID" value="MTR_1g104970"/>
</dbReference>
<protein>
    <submittedName>
        <fullName evidence="3">Transmembrane protein, putative</fullName>
    </submittedName>
</protein>
<gene>
    <name evidence="3" type="ordered locus">MTR_1g104970</name>
</gene>
<evidence type="ECO:0000313" key="5">
    <source>
        <dbReference type="Proteomes" id="UP000002051"/>
    </source>
</evidence>
<keyword evidence="2" id="KW-1133">Transmembrane helix</keyword>
<feature type="compositionally biased region" description="Basic residues" evidence="1">
    <location>
        <begin position="76"/>
        <end position="86"/>
    </location>
</feature>
<evidence type="ECO:0000313" key="4">
    <source>
        <dbReference type="EnsemblPlants" id="AES62693"/>
    </source>
</evidence>
<sequence length="86" mass="10295">MTKCMRYILFTKIKVYMLLCILPIGYICRNTNKREKVRNQPPSKFIKSCRRKTHQARTGKLQGAENMRNINPQKRPVYKRNLNPKK</sequence>
<keyword evidence="2" id="KW-0472">Membrane</keyword>
<dbReference type="HOGENOM" id="CLU_2501289_0_0_1"/>
<dbReference type="PaxDb" id="3880-AES62693"/>
<feature type="compositionally biased region" description="Basic residues" evidence="1">
    <location>
        <begin position="47"/>
        <end position="57"/>
    </location>
</feature>
<evidence type="ECO:0000256" key="2">
    <source>
        <dbReference type="SAM" id="Phobius"/>
    </source>
</evidence>
<reference evidence="3 5" key="2">
    <citation type="journal article" date="2014" name="BMC Genomics">
        <title>An improved genome release (version Mt4.0) for the model legume Medicago truncatula.</title>
        <authorList>
            <person name="Tang H."/>
            <person name="Krishnakumar V."/>
            <person name="Bidwell S."/>
            <person name="Rosen B."/>
            <person name="Chan A."/>
            <person name="Zhou S."/>
            <person name="Gentzbittel L."/>
            <person name="Childs K.L."/>
            <person name="Yandell M."/>
            <person name="Gundlach H."/>
            <person name="Mayer K.F."/>
            <person name="Schwartz D.C."/>
            <person name="Town C.D."/>
        </authorList>
    </citation>
    <scope>GENOME REANNOTATION</scope>
    <source>
        <strain evidence="4 5">cv. Jemalong A17</strain>
    </source>
</reference>
<dbReference type="EMBL" id="CM001217">
    <property type="protein sequence ID" value="AES62693.1"/>
    <property type="molecule type" value="Genomic_DNA"/>
</dbReference>
<evidence type="ECO:0000313" key="3">
    <source>
        <dbReference type="EMBL" id="AES62693.1"/>
    </source>
</evidence>
<name>G7IE23_MEDTR</name>